<evidence type="ECO:0000256" key="3">
    <source>
        <dbReference type="ARBA" id="ARBA00023014"/>
    </source>
</evidence>
<dbReference type="AlphaFoldDB" id="A0A3T0N4W3"/>
<keyword evidence="3" id="KW-0411">Iron-sulfur</keyword>
<feature type="domain" description="4Fe-4S ferredoxin-type" evidence="4">
    <location>
        <begin position="274"/>
        <end position="303"/>
    </location>
</feature>
<dbReference type="GO" id="GO:0051536">
    <property type="term" value="F:iron-sulfur cluster binding"/>
    <property type="evidence" value="ECO:0007669"/>
    <property type="project" value="UniProtKB-KW"/>
</dbReference>
<keyword evidence="6" id="KW-1185">Reference proteome</keyword>
<dbReference type="PANTHER" id="PTHR42827">
    <property type="entry name" value="IRON-SULFUR CLUSTER-BINDING PROTEIN-RELATED"/>
    <property type="match status" value="1"/>
</dbReference>
<dbReference type="GO" id="GO:0046872">
    <property type="term" value="F:metal ion binding"/>
    <property type="evidence" value="ECO:0007669"/>
    <property type="project" value="UniProtKB-KW"/>
</dbReference>
<evidence type="ECO:0000256" key="2">
    <source>
        <dbReference type="ARBA" id="ARBA00023004"/>
    </source>
</evidence>
<dbReference type="Pfam" id="PF13486">
    <property type="entry name" value="Dehalogenase"/>
    <property type="match status" value="1"/>
</dbReference>
<dbReference type="PROSITE" id="PS51379">
    <property type="entry name" value="4FE4S_FER_2"/>
    <property type="match status" value="1"/>
</dbReference>
<dbReference type="KEGG" id="sedi:EBB79_14790"/>
<dbReference type="InterPro" id="IPR017896">
    <property type="entry name" value="4Fe4S_Fe-S-bd"/>
</dbReference>
<dbReference type="SUPFAM" id="SSF54862">
    <property type="entry name" value="4Fe-4S ferredoxins"/>
    <property type="match status" value="1"/>
</dbReference>
<name>A0A3T0N4W3_9RHOB</name>
<reference evidence="5 6" key="1">
    <citation type="submission" date="2018-10" db="EMBL/GenBank/DDBJ databases">
        <title>Parasedimentitalea marina sp. nov., a psychrophilic bacterium isolated from deep seawater of the New Britain Trench.</title>
        <authorList>
            <person name="Cao J."/>
        </authorList>
    </citation>
    <scope>NUCLEOTIDE SEQUENCE [LARGE SCALE GENOMIC DNA]</scope>
    <source>
        <strain evidence="5 6">W43</strain>
    </source>
</reference>
<dbReference type="EMBL" id="CP033219">
    <property type="protein sequence ID" value="AZV79009.1"/>
    <property type="molecule type" value="Genomic_DNA"/>
</dbReference>
<protein>
    <submittedName>
        <fullName evidence="5">4Fe-4S dicluster domain-containing protein</fullName>
    </submittedName>
</protein>
<organism evidence="5 6">
    <name type="scientific">Parasedimentitalea marina</name>
    <dbReference type="NCBI Taxonomy" id="2483033"/>
    <lineage>
        <taxon>Bacteria</taxon>
        <taxon>Pseudomonadati</taxon>
        <taxon>Pseudomonadota</taxon>
        <taxon>Alphaproteobacteria</taxon>
        <taxon>Rhodobacterales</taxon>
        <taxon>Paracoccaceae</taxon>
        <taxon>Parasedimentitalea</taxon>
    </lineage>
</organism>
<dbReference type="Pfam" id="PF13484">
    <property type="entry name" value="Fer4_16"/>
    <property type="match status" value="1"/>
</dbReference>
<dbReference type="OrthoDB" id="9815745at2"/>
<keyword evidence="1" id="KW-0479">Metal-binding</keyword>
<keyword evidence="2" id="KW-0408">Iron</keyword>
<dbReference type="Gene3D" id="3.30.70.20">
    <property type="match status" value="1"/>
</dbReference>
<dbReference type="InterPro" id="IPR028894">
    <property type="entry name" value="RDH_dom"/>
</dbReference>
<evidence type="ECO:0000313" key="5">
    <source>
        <dbReference type="EMBL" id="AZV79009.1"/>
    </source>
</evidence>
<accession>A0A3T0N4W3</accession>
<sequence>MVWPNNTPPQRDGDAAAGIEVTDDFEGFAQRNDIFTRAFWDKAVMSKHSAKFFASYRMEAAPRRGDGFTQRDFALRNAAWLISDLVSNRTADQGLRQGFQSPIQSDTPVAEDTVEVDDPAQMSVEIKRIAKFFGADLCGVTDLDERWLYTSRVDTRDMSDAPHDLPEGLTNVIVLGHEMEQDLVATYPSALAGAATGREYSHEASIVMQLAAYIRNLGYEAVPSMNDTGLVIPYAVKAGLGEYARNQMVITPEFGPRLRFSKIFTNLPLAHDQAKPQGVRAFCDICTKCAEACPVKALPFGAPEVGGGNVSAIKGVRKWTSNAEKCFSFWAKLSSDCAICMRVCPFNRDYSQTRHQLWLKLALSPLRHLALRLSKNHGGRQKPGNWWAKDPN</sequence>
<evidence type="ECO:0000259" key="4">
    <source>
        <dbReference type="PROSITE" id="PS51379"/>
    </source>
</evidence>
<gene>
    <name evidence="5" type="ORF">EBB79_14790</name>
</gene>
<evidence type="ECO:0000256" key="1">
    <source>
        <dbReference type="ARBA" id="ARBA00022723"/>
    </source>
</evidence>
<dbReference type="PROSITE" id="PS00198">
    <property type="entry name" value="4FE4S_FER_1"/>
    <property type="match status" value="1"/>
</dbReference>
<evidence type="ECO:0000313" key="6">
    <source>
        <dbReference type="Proteomes" id="UP000283063"/>
    </source>
</evidence>
<dbReference type="Proteomes" id="UP000283063">
    <property type="component" value="Chromosome"/>
</dbReference>
<dbReference type="PANTHER" id="PTHR42827:SF1">
    <property type="entry name" value="IRON-SULFUR CLUSTER-BINDING PROTEIN"/>
    <property type="match status" value="1"/>
</dbReference>
<proteinExistence type="predicted"/>
<dbReference type="RefSeq" id="WP_127749561.1">
    <property type="nucleotide sequence ID" value="NZ_CP033219.1"/>
</dbReference>
<dbReference type="InterPro" id="IPR017900">
    <property type="entry name" value="4Fe4S_Fe_S_CS"/>
</dbReference>